<protein>
    <submittedName>
        <fullName evidence="1">Uncharacterized protein</fullName>
    </submittedName>
</protein>
<dbReference type="Proteomes" id="UP000193450">
    <property type="component" value="Chromosome"/>
</dbReference>
<sequence length="502" mass="56151">MLGAENIEDAIEKGLGDQLTNILMFLQSLDRDHNPDNGIDLGDLDAALADMNLDFDQESQLFIESEYKQLVNENGGVYITADQAQRHFAGSLGVGFSLELPAVDSIDNGIDGSVDHVATYVYNEDGRLIEISEAPGVGLDPIEKNFLDYDSEGRLIELVYDDLENDDLHLTRTYAYENNGRLSTIEERDAENTLLAERSWTYDSVGNVLTEQTLVTEAGYMVYDILQTSYDVLFNLEPYKPGVELERTLGSIFQDENFEFEITSSTSLQRYEYEENGRLASANELFEYEIVQSNTAIELVASSNTIYEKGLPLTISSTVDVRYLEIDDGFSSETDIAVNYSEGGDVLSCDIEVTGSLFRMLSVSYLQGEMEVYSCGDVGIDETIVTKDENGHVTDVIYIDRSSTFSTEKYKQNISYDNGRVVQVVVKQDSILGVGQVGIVDQISIDNLLGDDIDSEFVEVVSTKILSREYDYTESGKLSYVEEIYDDHSTALQREYQSVEIR</sequence>
<evidence type="ECO:0000313" key="1">
    <source>
        <dbReference type="EMBL" id="ARN72649.1"/>
    </source>
</evidence>
<evidence type="ECO:0000313" key="2">
    <source>
        <dbReference type="Proteomes" id="UP000193450"/>
    </source>
</evidence>
<dbReference type="KEGG" id="osg:BST96_00080"/>
<name>A0A1X9NAT1_9GAMM</name>
<dbReference type="AlphaFoldDB" id="A0A1X9NAT1"/>
<dbReference type="Gene3D" id="2.180.10.10">
    <property type="entry name" value="RHS repeat-associated core"/>
    <property type="match status" value="1"/>
</dbReference>
<dbReference type="RefSeq" id="WP_085756736.1">
    <property type="nucleotide sequence ID" value="NZ_CP019343.1"/>
</dbReference>
<accession>A0A1X9NAT1</accession>
<reference evidence="1 2" key="1">
    <citation type="submission" date="2016-11" db="EMBL/GenBank/DDBJ databases">
        <title>Trade-off between light-utilization and light-protection in marine flavobacteria.</title>
        <authorList>
            <person name="Kumagai Y."/>
        </authorList>
    </citation>
    <scope>NUCLEOTIDE SEQUENCE [LARGE SCALE GENOMIC DNA]</scope>
    <source>
        <strain evidence="1 2">NBRC 107125</strain>
    </source>
</reference>
<keyword evidence="2" id="KW-1185">Reference proteome</keyword>
<proteinExistence type="predicted"/>
<organism evidence="1 2">
    <name type="scientific">Oceanicoccus sagamiensis</name>
    <dbReference type="NCBI Taxonomy" id="716816"/>
    <lineage>
        <taxon>Bacteria</taxon>
        <taxon>Pseudomonadati</taxon>
        <taxon>Pseudomonadota</taxon>
        <taxon>Gammaproteobacteria</taxon>
        <taxon>Cellvibrionales</taxon>
        <taxon>Spongiibacteraceae</taxon>
        <taxon>Oceanicoccus</taxon>
    </lineage>
</organism>
<dbReference type="EMBL" id="CP019343">
    <property type="protein sequence ID" value="ARN72649.1"/>
    <property type="molecule type" value="Genomic_DNA"/>
</dbReference>
<gene>
    <name evidence="1" type="ORF">BST96_00080</name>
</gene>
<dbReference type="OrthoDB" id="9816400at2"/>